<dbReference type="Proteomes" id="UP001217918">
    <property type="component" value="Unassembled WGS sequence"/>
</dbReference>
<evidence type="ECO:0000259" key="6">
    <source>
        <dbReference type="Pfam" id="PF02656"/>
    </source>
</evidence>
<sequence>MAPGHEDHVVDEEDGTVACCRPLTTLCTPVEVGDIGSRGPADEDAFWMWPWLGPLLFQNQSSEARDHCANERTFLSNLRLSVYMATVSVAIVLSFHLKHKPSDLELRMAKPLGAIFWVLSVACLCVGVANYILTVNQFSRRVAIVQTGWKTQMIMGFMTLSIIPDSRLPGSAPAASTTSELSGASLMRPAASCSSGGCQRSPRARESLNAAQAATWTVPR</sequence>
<dbReference type="AlphaFoldDB" id="A0AAD9M849"/>
<feature type="domain" description="DUF202" evidence="6">
    <location>
        <begin position="65"/>
        <end position="136"/>
    </location>
</feature>
<reference evidence="7" key="1">
    <citation type="journal article" date="2023" name="Mol. Plant Microbe Interact.">
        <title>Elucidating the Obligate Nature and Biological Capacity of an Invasive Fungal Corn Pathogen.</title>
        <authorList>
            <person name="MacCready J.S."/>
            <person name="Roggenkamp E.M."/>
            <person name="Gdanetz K."/>
            <person name="Chilvers M.I."/>
        </authorList>
    </citation>
    <scope>NUCLEOTIDE SEQUENCE</scope>
    <source>
        <strain evidence="7">PM02</strain>
    </source>
</reference>
<dbReference type="InterPro" id="IPR052053">
    <property type="entry name" value="IM_YidH-like"/>
</dbReference>
<keyword evidence="2 5" id="KW-0812">Transmembrane</keyword>
<gene>
    <name evidence="7" type="ORF">P8C59_000777</name>
</gene>
<dbReference type="InterPro" id="IPR003807">
    <property type="entry name" value="DUF202"/>
</dbReference>
<accession>A0AAD9M849</accession>
<comment type="caution">
    <text evidence="7">The sequence shown here is derived from an EMBL/GenBank/DDBJ whole genome shotgun (WGS) entry which is preliminary data.</text>
</comment>
<dbReference type="GO" id="GO:0012505">
    <property type="term" value="C:endomembrane system"/>
    <property type="evidence" value="ECO:0007669"/>
    <property type="project" value="UniProtKB-SubCell"/>
</dbReference>
<evidence type="ECO:0000256" key="3">
    <source>
        <dbReference type="ARBA" id="ARBA00022989"/>
    </source>
</evidence>
<dbReference type="Pfam" id="PF02656">
    <property type="entry name" value="DUF202"/>
    <property type="match status" value="1"/>
</dbReference>
<feature type="transmembrane region" description="Helical" evidence="5">
    <location>
        <begin position="112"/>
        <end position="133"/>
    </location>
</feature>
<evidence type="ECO:0000256" key="2">
    <source>
        <dbReference type="ARBA" id="ARBA00022692"/>
    </source>
</evidence>
<proteinExistence type="predicted"/>
<name>A0AAD9M849_9PEZI</name>
<feature type="transmembrane region" description="Helical" evidence="5">
    <location>
        <begin position="80"/>
        <end position="97"/>
    </location>
</feature>
<evidence type="ECO:0000313" key="8">
    <source>
        <dbReference type="Proteomes" id="UP001217918"/>
    </source>
</evidence>
<dbReference type="EMBL" id="JAQQPM010000001">
    <property type="protein sequence ID" value="KAK2067007.1"/>
    <property type="molecule type" value="Genomic_DNA"/>
</dbReference>
<evidence type="ECO:0000313" key="7">
    <source>
        <dbReference type="EMBL" id="KAK2067007.1"/>
    </source>
</evidence>
<keyword evidence="3 5" id="KW-1133">Transmembrane helix</keyword>
<protein>
    <recommendedName>
        <fullName evidence="6">DUF202 domain-containing protein</fullName>
    </recommendedName>
</protein>
<organism evidence="7 8">
    <name type="scientific">Phyllachora maydis</name>
    <dbReference type="NCBI Taxonomy" id="1825666"/>
    <lineage>
        <taxon>Eukaryota</taxon>
        <taxon>Fungi</taxon>
        <taxon>Dikarya</taxon>
        <taxon>Ascomycota</taxon>
        <taxon>Pezizomycotina</taxon>
        <taxon>Sordariomycetes</taxon>
        <taxon>Sordariomycetidae</taxon>
        <taxon>Phyllachorales</taxon>
        <taxon>Phyllachoraceae</taxon>
        <taxon>Phyllachora</taxon>
    </lineage>
</organism>
<evidence type="ECO:0000256" key="5">
    <source>
        <dbReference type="SAM" id="Phobius"/>
    </source>
</evidence>
<comment type="subcellular location">
    <subcellularLocation>
        <location evidence="1">Endomembrane system</location>
        <topology evidence="1">Multi-pass membrane protein</topology>
    </subcellularLocation>
</comment>
<dbReference type="PANTHER" id="PTHR34187:SF3">
    <property type="entry name" value="DUF DOMAIN PROTEIN (AFU_ORTHOLOGUE AFUA_6G11150)"/>
    <property type="match status" value="1"/>
</dbReference>
<keyword evidence="8" id="KW-1185">Reference proteome</keyword>
<evidence type="ECO:0000256" key="4">
    <source>
        <dbReference type="ARBA" id="ARBA00023136"/>
    </source>
</evidence>
<evidence type="ECO:0000256" key="1">
    <source>
        <dbReference type="ARBA" id="ARBA00004127"/>
    </source>
</evidence>
<dbReference type="PANTHER" id="PTHR34187">
    <property type="entry name" value="FGR18P"/>
    <property type="match status" value="1"/>
</dbReference>
<keyword evidence="4 5" id="KW-0472">Membrane</keyword>